<dbReference type="Proteomes" id="UP000216451">
    <property type="component" value="Unassembled WGS sequence"/>
</dbReference>
<evidence type="ECO:0000313" key="2">
    <source>
        <dbReference type="Proteomes" id="UP000216451"/>
    </source>
</evidence>
<dbReference type="OrthoDB" id="4551805at2"/>
<reference evidence="1 2" key="1">
    <citation type="journal article" date="2017" name="BMC Genomics">
        <title>Comparative genomic and phylogenomic analyses of the Bifidobacteriaceae family.</title>
        <authorList>
            <person name="Lugli G.A."/>
            <person name="Milani C."/>
            <person name="Turroni F."/>
            <person name="Duranti S."/>
            <person name="Mancabelli L."/>
            <person name="Mangifesta M."/>
            <person name="Ferrario C."/>
            <person name="Modesto M."/>
            <person name="Mattarelli P."/>
            <person name="Jiri K."/>
            <person name="van Sinderen D."/>
            <person name="Ventura M."/>
        </authorList>
    </citation>
    <scope>NUCLEOTIDE SEQUENCE [LARGE SCALE GENOMIC DNA]</scope>
    <source>
        <strain evidence="1 2">LMG 28769</strain>
    </source>
</reference>
<dbReference type="GeneID" id="98296372"/>
<sequence>MNRFTKAEEKKLRQLHSQGLSLNEIARQLHRSSSTIGKYSKQLGLSFARARTKNATKAKQADAAALRADLKLRLLHEAVLMLDSLHKPFLLGGLGGKDNSYNEHVMPSPPPAEMRNLMTSVGIALQRSIELEKVDQQSETSVTVIDEYLRTLGIG</sequence>
<proteinExistence type="predicted"/>
<evidence type="ECO:0000313" key="1">
    <source>
        <dbReference type="EMBL" id="OZG65534.1"/>
    </source>
</evidence>
<protein>
    <submittedName>
        <fullName evidence="1">Uncharacterized protein</fullName>
    </submittedName>
</protein>
<dbReference type="Gene3D" id="1.10.10.60">
    <property type="entry name" value="Homeodomain-like"/>
    <property type="match status" value="1"/>
</dbReference>
<dbReference type="AlphaFoldDB" id="A0A261G266"/>
<dbReference type="EMBL" id="MWXA01000008">
    <property type="protein sequence ID" value="OZG65534.1"/>
    <property type="molecule type" value="Genomic_DNA"/>
</dbReference>
<keyword evidence="2" id="KW-1185">Reference proteome</keyword>
<accession>A0A261G266</accession>
<gene>
    <name evidence="1" type="ORF">BAQU_1717</name>
</gene>
<organism evidence="1 2">
    <name type="scientific">Bifidobacterium aquikefiri</name>
    <dbReference type="NCBI Taxonomy" id="1653207"/>
    <lineage>
        <taxon>Bacteria</taxon>
        <taxon>Bacillati</taxon>
        <taxon>Actinomycetota</taxon>
        <taxon>Actinomycetes</taxon>
        <taxon>Bifidobacteriales</taxon>
        <taxon>Bifidobacteriaceae</taxon>
        <taxon>Bifidobacterium</taxon>
    </lineage>
</organism>
<dbReference type="RefSeq" id="WP_094694754.1">
    <property type="nucleotide sequence ID" value="NZ_JBDNSV010000003.1"/>
</dbReference>
<comment type="caution">
    <text evidence="1">The sequence shown here is derived from an EMBL/GenBank/DDBJ whole genome shotgun (WGS) entry which is preliminary data.</text>
</comment>
<name>A0A261G266_9BIFI</name>
<dbReference type="Pfam" id="PF07750">
    <property type="entry name" value="GcrA"/>
    <property type="match status" value="1"/>
</dbReference>
<dbReference type="InterPro" id="IPR011681">
    <property type="entry name" value="GcrA"/>
</dbReference>